<accession>A0ABS5C4Y7</accession>
<dbReference type="PANTHER" id="PTHR22550:SF14">
    <property type="entry name" value="VWFA DOMAIN-CONTAINING PROTEIN"/>
    <property type="match status" value="1"/>
</dbReference>
<dbReference type="SUPFAM" id="SSF53300">
    <property type="entry name" value="vWA-like"/>
    <property type="match status" value="1"/>
</dbReference>
<keyword evidence="1" id="KW-0472">Membrane</keyword>
<evidence type="ECO:0000313" key="4">
    <source>
        <dbReference type="Proteomes" id="UP000676565"/>
    </source>
</evidence>
<sequence length="308" mass="33399">MAEFHFLRPWWLLAVIPAGALTWRLWATEDAGRAWRQLVAPHLLPHLLIGRAERGWFRPVTVLLVGWVLAVLALAGPTWAREPAPFAEDTAVLAIVVKVTPSMKSEDVQPNRLARATEKVCDLLQQRPGTRTALFAYAGSAHRVMPLTTDAGIVTAFAAELSPDVMPVEGANAGAALTAADETVKKSGRAGWVLWIADGASPDEQKALEKYRAEGRAPVSVLAVAGEGPELESLKQAASVLDAPVVRVSPDDADVQRLSRNTRFSTVSEQAGGERWKDFGYWLVFPLALVALLLFRRGWMVRSAGGEA</sequence>
<protein>
    <submittedName>
        <fullName evidence="3">VWA domain-containing protein</fullName>
    </submittedName>
</protein>
<feature type="transmembrane region" description="Helical" evidence="1">
    <location>
        <begin position="279"/>
        <end position="295"/>
    </location>
</feature>
<keyword evidence="1" id="KW-1133">Transmembrane helix</keyword>
<dbReference type="Gene3D" id="3.40.50.410">
    <property type="entry name" value="von Willebrand factor, type A domain"/>
    <property type="match status" value="1"/>
</dbReference>
<name>A0ABS5C4Y7_9BACT</name>
<evidence type="ECO:0000259" key="2">
    <source>
        <dbReference type="SMART" id="SM00327"/>
    </source>
</evidence>
<dbReference type="PANTHER" id="PTHR22550">
    <property type="entry name" value="SPORE GERMINATION PROTEIN"/>
    <property type="match status" value="1"/>
</dbReference>
<evidence type="ECO:0000313" key="3">
    <source>
        <dbReference type="EMBL" id="MBP3960963.1"/>
    </source>
</evidence>
<keyword evidence="4" id="KW-1185">Reference proteome</keyword>
<evidence type="ECO:0000256" key="1">
    <source>
        <dbReference type="SAM" id="Phobius"/>
    </source>
</evidence>
<dbReference type="InterPro" id="IPR036465">
    <property type="entry name" value="vWFA_dom_sf"/>
</dbReference>
<dbReference type="RefSeq" id="WP_210663504.1">
    <property type="nucleotide sequence ID" value="NZ_JAGKQQ010000002.1"/>
</dbReference>
<dbReference type="EMBL" id="JAGKQQ010000002">
    <property type="protein sequence ID" value="MBP3960963.1"/>
    <property type="molecule type" value="Genomic_DNA"/>
</dbReference>
<proteinExistence type="predicted"/>
<dbReference type="InterPro" id="IPR050768">
    <property type="entry name" value="UPF0353/GerABKA_families"/>
</dbReference>
<reference evidence="3 4" key="1">
    <citation type="submission" date="2021-04" db="EMBL/GenBank/DDBJ databases">
        <authorList>
            <person name="Ivanova A."/>
        </authorList>
    </citation>
    <scope>NUCLEOTIDE SEQUENCE [LARGE SCALE GENOMIC DNA]</scope>
    <source>
        <strain evidence="3 4">G18</strain>
    </source>
</reference>
<dbReference type="InterPro" id="IPR002035">
    <property type="entry name" value="VWF_A"/>
</dbReference>
<comment type="caution">
    <text evidence="3">The sequence shown here is derived from an EMBL/GenBank/DDBJ whole genome shotgun (WGS) entry which is preliminary data.</text>
</comment>
<keyword evidence="1" id="KW-0812">Transmembrane</keyword>
<gene>
    <name evidence="3" type="ORF">J8F10_37555</name>
</gene>
<feature type="transmembrane region" description="Helical" evidence="1">
    <location>
        <begin position="6"/>
        <end position="26"/>
    </location>
</feature>
<feature type="domain" description="VWFA" evidence="2">
    <location>
        <begin position="90"/>
        <end position="263"/>
    </location>
</feature>
<dbReference type="Proteomes" id="UP000676565">
    <property type="component" value="Unassembled WGS sequence"/>
</dbReference>
<dbReference type="Pfam" id="PF13519">
    <property type="entry name" value="VWA_2"/>
    <property type="match status" value="1"/>
</dbReference>
<dbReference type="SMART" id="SM00327">
    <property type="entry name" value="VWA"/>
    <property type="match status" value="1"/>
</dbReference>
<organism evidence="3 4">
    <name type="scientific">Gemmata palustris</name>
    <dbReference type="NCBI Taxonomy" id="2822762"/>
    <lineage>
        <taxon>Bacteria</taxon>
        <taxon>Pseudomonadati</taxon>
        <taxon>Planctomycetota</taxon>
        <taxon>Planctomycetia</taxon>
        <taxon>Gemmatales</taxon>
        <taxon>Gemmataceae</taxon>
        <taxon>Gemmata</taxon>
    </lineage>
</organism>